<dbReference type="GO" id="GO:0006508">
    <property type="term" value="P:proteolysis"/>
    <property type="evidence" value="ECO:0007669"/>
    <property type="project" value="UniProtKB-KW"/>
</dbReference>
<dbReference type="Pfam" id="PF15801">
    <property type="entry name" value="zf-C6H2"/>
    <property type="match status" value="1"/>
</dbReference>
<feature type="binding site" evidence="8">
    <location>
        <position position="255"/>
    </location>
    <ligand>
        <name>a divalent metal cation</name>
        <dbReference type="ChEBI" id="CHEBI:60240"/>
        <label>2</label>
        <note>catalytic</note>
    </ligand>
</feature>
<comment type="cofactor">
    <cofactor evidence="8">
        <name>Co(2+)</name>
        <dbReference type="ChEBI" id="CHEBI:48828"/>
    </cofactor>
    <cofactor evidence="8">
        <name>Zn(2+)</name>
        <dbReference type="ChEBI" id="CHEBI:29105"/>
    </cofactor>
    <cofactor evidence="8">
        <name>Mn(2+)</name>
        <dbReference type="ChEBI" id="CHEBI:29035"/>
    </cofactor>
    <cofactor evidence="8">
        <name>Fe(2+)</name>
        <dbReference type="ChEBI" id="CHEBI:29033"/>
    </cofactor>
    <text evidence="8">Binds 2 divalent metal cations per subunit. Has a high-affinity and a low affinity metal-binding site. The true nature of the physiological cofactor is under debate. The enzyme is active with cobalt, zinc, manganese or divalent iron ions. Most likely, methionine aminopeptidases function as mononuclear Fe(2+)-metalloproteases under physiological conditions, and the catalytically relevant metal-binding site has been assigned to the histidine-containing high-affinity site.</text>
</comment>
<dbReference type="InterPro" id="IPR001714">
    <property type="entry name" value="Pept_M24_MAP"/>
</dbReference>
<organism evidence="13 14">
    <name type="scientific">Rhodotorula graminis (strain WP1)</name>
    <dbReference type="NCBI Taxonomy" id="578459"/>
    <lineage>
        <taxon>Eukaryota</taxon>
        <taxon>Fungi</taxon>
        <taxon>Dikarya</taxon>
        <taxon>Basidiomycota</taxon>
        <taxon>Pucciniomycotina</taxon>
        <taxon>Microbotryomycetes</taxon>
        <taxon>Sporidiobolales</taxon>
        <taxon>Sporidiobolaceae</taxon>
        <taxon>Rhodotorula</taxon>
    </lineage>
</organism>
<keyword evidence="5" id="KW-0863">Zinc-finger</keyword>
<evidence type="ECO:0000259" key="12">
    <source>
        <dbReference type="Pfam" id="PF15801"/>
    </source>
</evidence>
<feature type="binding site" evidence="8">
    <location>
        <position position="384"/>
    </location>
    <ligand>
        <name>a divalent metal cation</name>
        <dbReference type="ChEBI" id="CHEBI:60240"/>
        <label>1</label>
    </ligand>
</feature>
<evidence type="ECO:0000256" key="5">
    <source>
        <dbReference type="ARBA" id="ARBA00022771"/>
    </source>
</evidence>
<feature type="binding site" evidence="8">
    <location>
        <position position="244"/>
    </location>
    <ligand>
        <name>a divalent metal cation</name>
        <dbReference type="ChEBI" id="CHEBI:60240"/>
        <label>1</label>
    </ligand>
</feature>
<dbReference type="GO" id="GO:0004239">
    <property type="term" value="F:initiator methionyl aminopeptidase activity"/>
    <property type="evidence" value="ECO:0007669"/>
    <property type="project" value="UniProtKB-UniRule"/>
</dbReference>
<dbReference type="EMBL" id="KQ474077">
    <property type="protein sequence ID" value="KPV76103.1"/>
    <property type="molecule type" value="Genomic_DNA"/>
</dbReference>
<evidence type="ECO:0000256" key="1">
    <source>
        <dbReference type="ARBA" id="ARBA00022438"/>
    </source>
</evidence>
<dbReference type="HAMAP" id="MF_01974">
    <property type="entry name" value="MetAP_1"/>
    <property type="match status" value="1"/>
</dbReference>
<feature type="compositionally biased region" description="Low complexity" evidence="10">
    <location>
        <begin position="1"/>
        <end position="18"/>
    </location>
</feature>
<dbReference type="PANTHER" id="PTHR43330">
    <property type="entry name" value="METHIONINE AMINOPEPTIDASE"/>
    <property type="match status" value="1"/>
</dbReference>
<keyword evidence="7" id="KW-0862">Zinc</keyword>
<dbReference type="Gene3D" id="3.90.230.10">
    <property type="entry name" value="Creatinase/methionine aminopeptidase superfamily"/>
    <property type="match status" value="1"/>
</dbReference>
<dbReference type="Proteomes" id="UP000053890">
    <property type="component" value="Unassembled WGS sequence"/>
</dbReference>
<dbReference type="InterPro" id="IPR031615">
    <property type="entry name" value="Zfn-C6H2"/>
</dbReference>
<dbReference type="GO" id="GO:0008270">
    <property type="term" value="F:zinc ion binding"/>
    <property type="evidence" value="ECO:0007669"/>
    <property type="project" value="UniProtKB-KW"/>
</dbReference>
<feature type="domain" description="Peptidase M24" evidence="11">
    <location>
        <begin position="161"/>
        <end position="391"/>
    </location>
</feature>
<feature type="binding site" evidence="8">
    <location>
        <position position="319"/>
    </location>
    <ligand>
        <name>a divalent metal cation</name>
        <dbReference type="ChEBI" id="CHEBI:60240"/>
        <label>2</label>
        <note>catalytic</note>
    </ligand>
</feature>
<dbReference type="Pfam" id="PF00557">
    <property type="entry name" value="Peptidase_M24"/>
    <property type="match status" value="1"/>
</dbReference>
<feature type="region of interest" description="Disordered" evidence="10">
    <location>
        <begin position="1"/>
        <end position="27"/>
    </location>
</feature>
<protein>
    <recommendedName>
        <fullName evidence="9">Methionine aminopeptidase</fullName>
        <ecNumber evidence="9">3.4.11.18</ecNumber>
    </recommendedName>
</protein>
<feature type="region of interest" description="Disordered" evidence="10">
    <location>
        <begin position="405"/>
        <end position="463"/>
    </location>
</feature>
<evidence type="ECO:0000313" key="14">
    <source>
        <dbReference type="Proteomes" id="UP000053890"/>
    </source>
</evidence>
<name>A0A194S5V4_RHOGW</name>
<comment type="function">
    <text evidence="9">Cotranslationally removes the N-terminal methionine from nascent proteins. The N-terminal methionine is often cleaved when the second residue in the primary sequence is small and uncharged (Met-Ala-, Cys, Gly, Pro, Ser, Thr, or Val).</text>
</comment>
<feature type="compositionally biased region" description="Low complexity" evidence="10">
    <location>
        <begin position="445"/>
        <end position="463"/>
    </location>
</feature>
<dbReference type="NCBIfam" id="TIGR00500">
    <property type="entry name" value="met_pdase_I"/>
    <property type="match status" value="1"/>
</dbReference>
<evidence type="ECO:0000256" key="4">
    <source>
        <dbReference type="ARBA" id="ARBA00022723"/>
    </source>
</evidence>
<dbReference type="InterPro" id="IPR036005">
    <property type="entry name" value="Creatinase/aminopeptidase-like"/>
</dbReference>
<evidence type="ECO:0000256" key="2">
    <source>
        <dbReference type="ARBA" id="ARBA00022490"/>
    </source>
</evidence>
<keyword evidence="1 8" id="KW-0031">Aminopeptidase</keyword>
<feature type="binding site" evidence="8">
    <location>
        <position position="255"/>
    </location>
    <ligand>
        <name>a divalent metal cation</name>
        <dbReference type="ChEBI" id="CHEBI:60240"/>
        <label>1</label>
    </ligand>
</feature>
<dbReference type="InterPro" id="IPR002467">
    <property type="entry name" value="Pept_M24A_MAP1"/>
</dbReference>
<reference evidence="13 14" key="1">
    <citation type="journal article" date="2015" name="Front. Microbiol.">
        <title>Genome sequence of the plant growth promoting endophytic yeast Rhodotorula graminis WP1.</title>
        <authorList>
            <person name="Firrincieli A."/>
            <person name="Otillar R."/>
            <person name="Salamov A."/>
            <person name="Schmutz J."/>
            <person name="Khan Z."/>
            <person name="Redman R.S."/>
            <person name="Fleck N.D."/>
            <person name="Lindquist E."/>
            <person name="Grigoriev I.V."/>
            <person name="Doty S.L."/>
        </authorList>
    </citation>
    <scope>NUCLEOTIDE SEQUENCE [LARGE SCALE GENOMIC DNA]</scope>
    <source>
        <strain evidence="13 14">WP1</strain>
    </source>
</reference>
<dbReference type="PANTHER" id="PTHR43330:SF7">
    <property type="entry name" value="METHIONINE AMINOPEPTIDASE 1"/>
    <property type="match status" value="1"/>
</dbReference>
<accession>A0A194S5V4</accession>
<keyword evidence="2" id="KW-0963">Cytoplasm</keyword>
<feature type="binding site" evidence="8">
    <location>
        <position position="227"/>
    </location>
    <ligand>
        <name>substrate</name>
    </ligand>
</feature>
<dbReference type="GO" id="GO:0005829">
    <property type="term" value="C:cytosol"/>
    <property type="evidence" value="ECO:0007669"/>
    <property type="project" value="TreeGrafter"/>
</dbReference>
<dbReference type="SUPFAM" id="SSF55920">
    <property type="entry name" value="Creatinase/aminopeptidase"/>
    <property type="match status" value="1"/>
</dbReference>
<keyword evidence="3 8" id="KW-0645">Protease</keyword>
<evidence type="ECO:0000256" key="8">
    <source>
        <dbReference type="HAMAP-Rule" id="MF_03174"/>
    </source>
</evidence>
<feature type="binding site" evidence="8">
    <location>
        <position position="384"/>
    </location>
    <ligand>
        <name>a divalent metal cation</name>
        <dbReference type="ChEBI" id="CHEBI:60240"/>
        <label>2</label>
        <note>catalytic</note>
    </ligand>
</feature>
<gene>
    <name evidence="13" type="ORF">RHOBADRAFT_13671</name>
</gene>
<evidence type="ECO:0000256" key="7">
    <source>
        <dbReference type="ARBA" id="ARBA00022833"/>
    </source>
</evidence>
<keyword evidence="4 8" id="KW-0479">Metal-binding</keyword>
<sequence length="463" mass="49279">MQPATDASSSTSPAGSAPAAPPPTTTVPDKCANGCGKKASTLACPKCKELGVPGQFFCSQLCFAKNCASTSSPPRVWARLAPASLCGRAQTAYDPWQSVKMHKYTGSLRAVYPETPVPKRDVPAHIVRPDHANDQNGVSFSERKALINERSGRVLNAEEIEGMRVVCRYSREVLDIAAAAIRPGVTTLEIDEIVHAECLKRNSYPSPLNYGLFPRSVCTSINEVICHGIPDARPLEDGDIINLDVSLYHGGFHGDINATYPVGASVSKERLDVIACSRECLDEAIRMCKPGVAYQTLGSRIEEIATRYGFQSNKTYSGHGINQLFHAPAPNVFHYAGNRASGVMKPGQTFTIEPMICVGQQKDVHWPDKWTATTIDGKASAQFEETLLITETGVEVLTAAPGWTLPEPKGAAAPVAGDEQAQASGEKREGEGAAPKKKKKKAKKAGAASATAAADPPAAAPEA</sequence>
<dbReference type="OMA" id="INQGTHQ"/>
<dbReference type="InterPro" id="IPR000994">
    <property type="entry name" value="Pept_M24"/>
</dbReference>
<dbReference type="EC" id="3.4.11.18" evidence="9"/>
<feature type="binding site" evidence="8">
    <location>
        <position position="353"/>
    </location>
    <ligand>
        <name>a divalent metal cation</name>
        <dbReference type="ChEBI" id="CHEBI:60240"/>
        <label>2</label>
        <note>catalytic</note>
    </ligand>
</feature>
<proteinExistence type="inferred from homology"/>
<keyword evidence="6 8" id="KW-0378">Hydrolase</keyword>
<feature type="binding site" evidence="8">
    <location>
        <position position="326"/>
    </location>
    <ligand>
        <name>substrate</name>
    </ligand>
</feature>
<keyword evidence="14" id="KW-1185">Reference proteome</keyword>
<evidence type="ECO:0000256" key="3">
    <source>
        <dbReference type="ARBA" id="ARBA00022670"/>
    </source>
</evidence>
<dbReference type="AlphaFoldDB" id="A0A194S5V4"/>
<dbReference type="OrthoDB" id="3209743at2759"/>
<dbReference type="STRING" id="578459.A0A194S5V4"/>
<feature type="domain" description="C6H2-type" evidence="12">
    <location>
        <begin position="33"/>
        <end position="66"/>
    </location>
</feature>
<comment type="similarity">
    <text evidence="8">Belongs to the peptidase M24A family. Methionine aminopeptidase type 1 subfamily.</text>
</comment>
<evidence type="ECO:0000259" key="11">
    <source>
        <dbReference type="Pfam" id="PF00557"/>
    </source>
</evidence>
<evidence type="ECO:0000256" key="10">
    <source>
        <dbReference type="SAM" id="MobiDB-lite"/>
    </source>
</evidence>
<evidence type="ECO:0000256" key="6">
    <source>
        <dbReference type="ARBA" id="ARBA00022801"/>
    </source>
</evidence>
<dbReference type="RefSeq" id="XP_018272152.1">
    <property type="nucleotide sequence ID" value="XM_018412152.1"/>
</dbReference>
<feature type="compositionally biased region" description="Basic residues" evidence="10">
    <location>
        <begin position="435"/>
        <end position="444"/>
    </location>
</feature>
<evidence type="ECO:0000313" key="13">
    <source>
        <dbReference type="EMBL" id="KPV76103.1"/>
    </source>
</evidence>
<dbReference type="CDD" id="cd01086">
    <property type="entry name" value="MetAP1"/>
    <property type="match status" value="1"/>
</dbReference>
<dbReference type="PRINTS" id="PR00599">
    <property type="entry name" value="MAPEPTIDASE"/>
</dbReference>
<evidence type="ECO:0000256" key="9">
    <source>
        <dbReference type="RuleBase" id="RU003653"/>
    </source>
</evidence>
<comment type="catalytic activity">
    <reaction evidence="8 9">
        <text>Release of N-terminal amino acids, preferentially methionine, from peptides and arylamides.</text>
        <dbReference type="EC" id="3.4.11.18"/>
    </reaction>
</comment>
<dbReference type="GO" id="GO:0070006">
    <property type="term" value="F:metalloaminopeptidase activity"/>
    <property type="evidence" value="ECO:0007669"/>
    <property type="project" value="UniProtKB-UniRule"/>
</dbReference>
<dbReference type="GeneID" id="28972601"/>